<keyword evidence="3" id="KW-1185">Reference proteome</keyword>
<keyword evidence="1" id="KW-1133">Transmembrane helix</keyword>
<feature type="transmembrane region" description="Helical" evidence="1">
    <location>
        <begin position="7"/>
        <end position="24"/>
    </location>
</feature>
<reference evidence="3" key="1">
    <citation type="journal article" date="2019" name="Int. J. Syst. Evol. Microbiol.">
        <title>The Global Catalogue of Microorganisms (GCM) 10K type strain sequencing project: providing services to taxonomists for standard genome sequencing and annotation.</title>
        <authorList>
            <consortium name="The Broad Institute Genomics Platform"/>
            <consortium name="The Broad Institute Genome Sequencing Center for Infectious Disease"/>
            <person name="Wu L."/>
            <person name="Ma J."/>
        </authorList>
    </citation>
    <scope>NUCLEOTIDE SEQUENCE [LARGE SCALE GENOMIC DNA]</scope>
    <source>
        <strain evidence="3">CCM 8896</strain>
    </source>
</reference>
<dbReference type="RefSeq" id="WP_164506949.1">
    <property type="nucleotide sequence ID" value="NZ_JBHTOP010000026.1"/>
</dbReference>
<feature type="transmembrane region" description="Helical" evidence="1">
    <location>
        <begin position="82"/>
        <end position="103"/>
    </location>
</feature>
<organism evidence="2 3">
    <name type="scientific">Agrilactobacillus yilanensis</name>
    <dbReference type="NCBI Taxonomy" id="2485997"/>
    <lineage>
        <taxon>Bacteria</taxon>
        <taxon>Bacillati</taxon>
        <taxon>Bacillota</taxon>
        <taxon>Bacilli</taxon>
        <taxon>Lactobacillales</taxon>
        <taxon>Lactobacillaceae</taxon>
        <taxon>Agrilactobacillus</taxon>
    </lineage>
</organism>
<sequence length="139" mass="16364">MRWGKRIGLIILWLFEIIFLMLPYELDVLYNTRLGFMRQILFMNENYPFYLIHGLVGLLLILTVVALAVLHFRYRRHKRLLSILNAVWLVLLAAGMVAFVMVRQTAMPLYFYDLTCFCLAIILQLLVIVVSREKQEGVK</sequence>
<evidence type="ECO:0000256" key="1">
    <source>
        <dbReference type="SAM" id="Phobius"/>
    </source>
</evidence>
<feature type="transmembrane region" description="Helical" evidence="1">
    <location>
        <begin position="109"/>
        <end position="130"/>
    </location>
</feature>
<gene>
    <name evidence="2" type="ORF">ACFQ5M_10010</name>
</gene>
<dbReference type="Proteomes" id="UP001597267">
    <property type="component" value="Unassembled WGS sequence"/>
</dbReference>
<protein>
    <submittedName>
        <fullName evidence="2">Uncharacterized protein</fullName>
    </submittedName>
</protein>
<accession>A0ABW4J945</accession>
<proteinExistence type="predicted"/>
<comment type="caution">
    <text evidence="2">The sequence shown here is derived from an EMBL/GenBank/DDBJ whole genome shotgun (WGS) entry which is preliminary data.</text>
</comment>
<feature type="transmembrane region" description="Helical" evidence="1">
    <location>
        <begin position="47"/>
        <end position="70"/>
    </location>
</feature>
<dbReference type="EMBL" id="JBHTOP010000026">
    <property type="protein sequence ID" value="MFD1672433.1"/>
    <property type="molecule type" value="Genomic_DNA"/>
</dbReference>
<evidence type="ECO:0000313" key="3">
    <source>
        <dbReference type="Proteomes" id="UP001597267"/>
    </source>
</evidence>
<evidence type="ECO:0000313" key="2">
    <source>
        <dbReference type="EMBL" id="MFD1672433.1"/>
    </source>
</evidence>
<keyword evidence="1" id="KW-0472">Membrane</keyword>
<name>A0ABW4J945_9LACO</name>
<keyword evidence="1" id="KW-0812">Transmembrane</keyword>